<comment type="caution">
    <text evidence="4">The sequence shown here is derived from an EMBL/GenBank/DDBJ whole genome shotgun (WGS) entry which is preliminary data.</text>
</comment>
<feature type="region of interest" description="Disordered" evidence="1">
    <location>
        <begin position="1"/>
        <end position="54"/>
    </location>
</feature>
<dbReference type="EMBL" id="JALLAZ020000142">
    <property type="protein sequence ID" value="KAL3802594.1"/>
    <property type="molecule type" value="Genomic_DNA"/>
</dbReference>
<sequence length="198" mass="21583">MTTMMEAAAIGDRHVEGEDTRVGARRDGGGAGPTSPSGRRRSRRPIGAGGIDDIPVRPHPFEIFDRIISRDIRASSSWATDSSRGQRRLLSTSVLVIGAGGIGSTVLLYLAAAGSGTSPRVDSRPRRGVQSASAGHPQGRRCIWGHRPRRGIEQGDLGQARDAEFESDHVLHRLGYRDKCRQRVGASVEARCRRRRER</sequence>
<keyword evidence="5" id="KW-1185">Reference proteome</keyword>
<name>A0ABD3QQV4_9STRA</name>
<dbReference type="AlphaFoldDB" id="A0ABD3QQV4"/>
<evidence type="ECO:0000313" key="5">
    <source>
        <dbReference type="Proteomes" id="UP001530315"/>
    </source>
</evidence>
<keyword evidence="2" id="KW-1133">Transmembrane helix</keyword>
<reference evidence="4 5" key="1">
    <citation type="submission" date="2024-10" db="EMBL/GenBank/DDBJ databases">
        <title>Updated reference genomes for cyclostephanoid diatoms.</title>
        <authorList>
            <person name="Roberts W.R."/>
            <person name="Alverson A.J."/>
        </authorList>
    </citation>
    <scope>NUCLEOTIDE SEQUENCE [LARGE SCALE GENOMIC DNA]</scope>
    <source>
        <strain evidence="4 5">AJA276-08</strain>
    </source>
</reference>
<feature type="transmembrane region" description="Helical" evidence="2">
    <location>
        <begin position="89"/>
        <end position="112"/>
    </location>
</feature>
<dbReference type="Pfam" id="PF00899">
    <property type="entry name" value="ThiF"/>
    <property type="match status" value="1"/>
</dbReference>
<evidence type="ECO:0000313" key="4">
    <source>
        <dbReference type="EMBL" id="KAL3802594.1"/>
    </source>
</evidence>
<dbReference type="SUPFAM" id="SSF69572">
    <property type="entry name" value="Activating enzymes of the ubiquitin-like proteins"/>
    <property type="match status" value="1"/>
</dbReference>
<feature type="domain" description="THIF-type NAD/FAD binding fold" evidence="3">
    <location>
        <begin position="82"/>
        <end position="116"/>
    </location>
</feature>
<feature type="compositionally biased region" description="Basic and acidic residues" evidence="1">
    <location>
        <begin position="11"/>
        <end position="28"/>
    </location>
</feature>
<proteinExistence type="predicted"/>
<evidence type="ECO:0000259" key="3">
    <source>
        <dbReference type="Pfam" id="PF00899"/>
    </source>
</evidence>
<feature type="region of interest" description="Disordered" evidence="1">
    <location>
        <begin position="116"/>
        <end position="144"/>
    </location>
</feature>
<protein>
    <recommendedName>
        <fullName evidence="3">THIF-type NAD/FAD binding fold domain-containing protein</fullName>
    </recommendedName>
</protein>
<keyword evidence="2" id="KW-0812">Transmembrane</keyword>
<dbReference type="InterPro" id="IPR000594">
    <property type="entry name" value="ThiF_NAD_FAD-bd"/>
</dbReference>
<evidence type="ECO:0000256" key="1">
    <source>
        <dbReference type="SAM" id="MobiDB-lite"/>
    </source>
</evidence>
<organism evidence="4 5">
    <name type="scientific">Stephanodiscus triporus</name>
    <dbReference type="NCBI Taxonomy" id="2934178"/>
    <lineage>
        <taxon>Eukaryota</taxon>
        <taxon>Sar</taxon>
        <taxon>Stramenopiles</taxon>
        <taxon>Ochrophyta</taxon>
        <taxon>Bacillariophyta</taxon>
        <taxon>Coscinodiscophyceae</taxon>
        <taxon>Thalassiosirophycidae</taxon>
        <taxon>Stephanodiscales</taxon>
        <taxon>Stephanodiscaceae</taxon>
        <taxon>Stephanodiscus</taxon>
    </lineage>
</organism>
<gene>
    <name evidence="4" type="ORF">ACHAW5_011349</name>
</gene>
<dbReference type="Proteomes" id="UP001530315">
    <property type="component" value="Unassembled WGS sequence"/>
</dbReference>
<dbReference type="Gene3D" id="3.40.50.720">
    <property type="entry name" value="NAD(P)-binding Rossmann-like Domain"/>
    <property type="match status" value="1"/>
</dbReference>
<accession>A0ABD3QQV4</accession>
<keyword evidence="2" id="KW-0472">Membrane</keyword>
<dbReference type="InterPro" id="IPR035985">
    <property type="entry name" value="Ubiquitin-activating_enz"/>
</dbReference>
<evidence type="ECO:0000256" key="2">
    <source>
        <dbReference type="SAM" id="Phobius"/>
    </source>
</evidence>